<dbReference type="Pfam" id="PF08281">
    <property type="entry name" value="Sigma70_r4_2"/>
    <property type="match status" value="1"/>
</dbReference>
<keyword evidence="2" id="KW-0805">Transcription regulation</keyword>
<evidence type="ECO:0000256" key="2">
    <source>
        <dbReference type="ARBA" id="ARBA00023015"/>
    </source>
</evidence>
<dbReference type="GO" id="GO:0016987">
    <property type="term" value="F:sigma factor activity"/>
    <property type="evidence" value="ECO:0007669"/>
    <property type="project" value="UniProtKB-KW"/>
</dbReference>
<dbReference type="NCBIfam" id="TIGR02937">
    <property type="entry name" value="sigma70-ECF"/>
    <property type="match status" value="1"/>
</dbReference>
<keyword evidence="9" id="KW-1185">Reference proteome</keyword>
<comment type="similarity">
    <text evidence="1">Belongs to the sigma-70 factor family. ECF subfamily.</text>
</comment>
<evidence type="ECO:0000256" key="4">
    <source>
        <dbReference type="ARBA" id="ARBA00023125"/>
    </source>
</evidence>
<dbReference type="PANTHER" id="PTHR43133">
    <property type="entry name" value="RNA POLYMERASE ECF-TYPE SIGMA FACTO"/>
    <property type="match status" value="1"/>
</dbReference>
<keyword evidence="5" id="KW-0804">Transcription</keyword>
<dbReference type="InterPro" id="IPR014325">
    <property type="entry name" value="RNA_pol_sigma-E_actinobac"/>
</dbReference>
<dbReference type="Gene3D" id="1.10.1740.10">
    <property type="match status" value="1"/>
</dbReference>
<feature type="domain" description="RNA polymerase sigma factor 70 region 4 type 2" evidence="7">
    <location>
        <begin position="104"/>
        <end position="156"/>
    </location>
</feature>
<dbReference type="GO" id="GO:0003677">
    <property type="term" value="F:DNA binding"/>
    <property type="evidence" value="ECO:0007669"/>
    <property type="project" value="UniProtKB-KW"/>
</dbReference>
<reference evidence="8" key="2">
    <citation type="submission" date="2020-09" db="EMBL/GenBank/DDBJ databases">
        <authorList>
            <person name="Sun Q."/>
            <person name="Zhou Y."/>
        </authorList>
    </citation>
    <scope>NUCLEOTIDE SEQUENCE</scope>
    <source>
        <strain evidence="8">CGMCC 4.7308</strain>
    </source>
</reference>
<sequence length="174" mass="19220">MHRDEEEAFSSYVAARRDRVRRIAFLLCGDWHRADDLTQTAFVKLYGAWDKVRDRGALDAYVRSCLVRAVVDESRRPWRRERSVDVLPEVAGLDDLAERVVDRDRVRAALAAVPPGQRTALVLRYFEGLDVAATAAALGCSEGTVKSQTARGLAALKRELERAPARGPAEGGAS</sequence>
<organism evidence="8 9">
    <name type="scientific">Nakamurella endophytica</name>
    <dbReference type="NCBI Taxonomy" id="1748367"/>
    <lineage>
        <taxon>Bacteria</taxon>
        <taxon>Bacillati</taxon>
        <taxon>Actinomycetota</taxon>
        <taxon>Actinomycetes</taxon>
        <taxon>Nakamurellales</taxon>
        <taxon>Nakamurellaceae</taxon>
        <taxon>Nakamurella</taxon>
    </lineage>
</organism>
<keyword evidence="3" id="KW-0731">Sigma factor</keyword>
<gene>
    <name evidence="8" type="primary">rpoE</name>
    <name evidence="8" type="ORF">GCM10011594_30960</name>
</gene>
<evidence type="ECO:0000256" key="5">
    <source>
        <dbReference type="ARBA" id="ARBA00023163"/>
    </source>
</evidence>
<feature type="domain" description="RNA polymerase sigma-70 region 2" evidence="6">
    <location>
        <begin position="15"/>
        <end position="79"/>
    </location>
</feature>
<name>A0A917T5H5_9ACTN</name>
<dbReference type="Pfam" id="PF04542">
    <property type="entry name" value="Sigma70_r2"/>
    <property type="match status" value="1"/>
</dbReference>
<accession>A0A917T5H5</accession>
<dbReference type="GO" id="GO:0006352">
    <property type="term" value="P:DNA-templated transcription initiation"/>
    <property type="evidence" value="ECO:0007669"/>
    <property type="project" value="InterPro"/>
</dbReference>
<reference evidence="8" key="1">
    <citation type="journal article" date="2014" name="Int. J. Syst. Evol. Microbiol.">
        <title>Complete genome sequence of Corynebacterium casei LMG S-19264T (=DSM 44701T), isolated from a smear-ripened cheese.</title>
        <authorList>
            <consortium name="US DOE Joint Genome Institute (JGI-PGF)"/>
            <person name="Walter F."/>
            <person name="Albersmeier A."/>
            <person name="Kalinowski J."/>
            <person name="Ruckert C."/>
        </authorList>
    </citation>
    <scope>NUCLEOTIDE SEQUENCE</scope>
    <source>
        <strain evidence="8">CGMCC 4.7308</strain>
    </source>
</reference>
<dbReference type="SUPFAM" id="SSF88946">
    <property type="entry name" value="Sigma2 domain of RNA polymerase sigma factors"/>
    <property type="match status" value="1"/>
</dbReference>
<dbReference type="InterPro" id="IPR013325">
    <property type="entry name" value="RNA_pol_sigma_r2"/>
</dbReference>
<dbReference type="EMBL" id="BMNA01000006">
    <property type="protein sequence ID" value="GGM08877.1"/>
    <property type="molecule type" value="Genomic_DNA"/>
</dbReference>
<dbReference type="Proteomes" id="UP000655208">
    <property type="component" value="Unassembled WGS sequence"/>
</dbReference>
<dbReference type="AlphaFoldDB" id="A0A917T5H5"/>
<dbReference type="RefSeq" id="WP_188943048.1">
    <property type="nucleotide sequence ID" value="NZ_BMNA01000006.1"/>
</dbReference>
<comment type="caution">
    <text evidence="8">The sequence shown here is derived from an EMBL/GenBank/DDBJ whole genome shotgun (WGS) entry which is preliminary data.</text>
</comment>
<evidence type="ECO:0000256" key="1">
    <source>
        <dbReference type="ARBA" id="ARBA00010641"/>
    </source>
</evidence>
<evidence type="ECO:0000313" key="8">
    <source>
        <dbReference type="EMBL" id="GGM08877.1"/>
    </source>
</evidence>
<evidence type="ECO:0000256" key="3">
    <source>
        <dbReference type="ARBA" id="ARBA00023082"/>
    </source>
</evidence>
<evidence type="ECO:0000313" key="9">
    <source>
        <dbReference type="Proteomes" id="UP000655208"/>
    </source>
</evidence>
<dbReference type="SUPFAM" id="SSF88659">
    <property type="entry name" value="Sigma3 and sigma4 domains of RNA polymerase sigma factors"/>
    <property type="match status" value="1"/>
</dbReference>
<evidence type="ECO:0000259" key="6">
    <source>
        <dbReference type="Pfam" id="PF04542"/>
    </source>
</evidence>
<dbReference type="InterPro" id="IPR014284">
    <property type="entry name" value="RNA_pol_sigma-70_dom"/>
</dbReference>
<dbReference type="Gene3D" id="1.10.10.10">
    <property type="entry name" value="Winged helix-like DNA-binding domain superfamily/Winged helix DNA-binding domain"/>
    <property type="match status" value="1"/>
</dbReference>
<proteinExistence type="inferred from homology"/>
<dbReference type="PANTHER" id="PTHR43133:SF50">
    <property type="entry name" value="ECF RNA POLYMERASE SIGMA FACTOR SIGM"/>
    <property type="match status" value="1"/>
</dbReference>
<dbReference type="NCBIfam" id="TIGR02983">
    <property type="entry name" value="SigE-fam_strep"/>
    <property type="match status" value="1"/>
</dbReference>
<evidence type="ECO:0000259" key="7">
    <source>
        <dbReference type="Pfam" id="PF08281"/>
    </source>
</evidence>
<dbReference type="InterPro" id="IPR036388">
    <property type="entry name" value="WH-like_DNA-bd_sf"/>
</dbReference>
<dbReference type="InterPro" id="IPR013324">
    <property type="entry name" value="RNA_pol_sigma_r3/r4-like"/>
</dbReference>
<keyword evidence="4" id="KW-0238">DNA-binding</keyword>
<dbReference type="CDD" id="cd06171">
    <property type="entry name" value="Sigma70_r4"/>
    <property type="match status" value="1"/>
</dbReference>
<dbReference type="InterPro" id="IPR007627">
    <property type="entry name" value="RNA_pol_sigma70_r2"/>
</dbReference>
<dbReference type="InterPro" id="IPR039425">
    <property type="entry name" value="RNA_pol_sigma-70-like"/>
</dbReference>
<protein>
    <submittedName>
        <fullName evidence="8">RNA polymerase sigma24 factor</fullName>
    </submittedName>
</protein>
<dbReference type="InterPro" id="IPR013249">
    <property type="entry name" value="RNA_pol_sigma70_r4_t2"/>
</dbReference>